<dbReference type="GO" id="GO:0003723">
    <property type="term" value="F:RNA binding"/>
    <property type="evidence" value="ECO:0007669"/>
    <property type="project" value="UniProtKB-UniRule"/>
</dbReference>
<comment type="similarity">
    <text evidence="1">Belongs to the BicC family.</text>
</comment>
<dbReference type="InterPro" id="IPR036612">
    <property type="entry name" value="KH_dom_type_1_sf"/>
</dbReference>
<dbReference type="PROSITE" id="PS50084">
    <property type="entry name" value="KH_TYPE_1"/>
    <property type="match status" value="2"/>
</dbReference>
<dbReference type="AlphaFoldDB" id="A0A9N9RL42"/>
<feature type="compositionally biased region" description="Basic and acidic residues" evidence="4">
    <location>
        <begin position="787"/>
        <end position="796"/>
    </location>
</feature>
<feature type="region of interest" description="Disordered" evidence="4">
    <location>
        <begin position="749"/>
        <end position="796"/>
    </location>
</feature>
<evidence type="ECO:0000259" key="5">
    <source>
        <dbReference type="PROSITE" id="PS50105"/>
    </source>
</evidence>
<feature type="domain" description="SAM" evidence="5">
    <location>
        <begin position="678"/>
        <end position="741"/>
    </location>
</feature>
<feature type="compositionally biased region" description="Low complexity" evidence="4">
    <location>
        <begin position="751"/>
        <end position="765"/>
    </location>
</feature>
<dbReference type="InterPro" id="IPR047554">
    <property type="entry name" value="BICC1_KH-I_rpt2"/>
</dbReference>
<dbReference type="InterPro" id="IPR054727">
    <property type="entry name" value="BICC1_KH"/>
</dbReference>
<dbReference type="Proteomes" id="UP001153620">
    <property type="component" value="Chromosome 1"/>
</dbReference>
<accession>A0A9N9RL42</accession>
<feature type="region of interest" description="Disordered" evidence="4">
    <location>
        <begin position="552"/>
        <end position="581"/>
    </location>
</feature>
<evidence type="ECO:0000256" key="3">
    <source>
        <dbReference type="PROSITE-ProRule" id="PRU00117"/>
    </source>
</evidence>
<dbReference type="Pfam" id="PF00013">
    <property type="entry name" value="KH_1"/>
    <property type="match status" value="2"/>
</dbReference>
<dbReference type="PANTHER" id="PTHR10627:SF69">
    <property type="entry name" value="PROTEIN BICAUDAL C"/>
    <property type="match status" value="1"/>
</dbReference>
<evidence type="ECO:0000256" key="4">
    <source>
        <dbReference type="SAM" id="MobiDB-lite"/>
    </source>
</evidence>
<evidence type="ECO:0000256" key="1">
    <source>
        <dbReference type="ARBA" id="ARBA00007662"/>
    </source>
</evidence>
<dbReference type="Pfam" id="PF00536">
    <property type="entry name" value="SAM_1"/>
    <property type="match status" value="1"/>
</dbReference>
<evidence type="ECO:0000313" key="6">
    <source>
        <dbReference type="EMBL" id="CAG9798242.1"/>
    </source>
</evidence>
<dbReference type="InterPro" id="IPR004088">
    <property type="entry name" value="KH_dom_type_1"/>
</dbReference>
<dbReference type="CDD" id="cd22421">
    <property type="entry name" value="KH-I_BICC1_rpt2"/>
    <property type="match status" value="1"/>
</dbReference>
<name>A0A9N9RL42_9DIPT</name>
<protein>
    <recommendedName>
        <fullName evidence="5">SAM domain-containing protein</fullName>
    </recommendedName>
</protein>
<dbReference type="EMBL" id="OU895877">
    <property type="protein sequence ID" value="CAG9798242.1"/>
    <property type="molecule type" value="Genomic_DNA"/>
</dbReference>
<dbReference type="PROSITE" id="PS50105">
    <property type="entry name" value="SAM_DOMAIN"/>
    <property type="match status" value="1"/>
</dbReference>
<dbReference type="PANTHER" id="PTHR10627">
    <property type="entry name" value="SCP160"/>
    <property type="match status" value="1"/>
</dbReference>
<dbReference type="InterPro" id="IPR047549">
    <property type="entry name" value="BICC1_KH-I_rpt1"/>
</dbReference>
<evidence type="ECO:0000256" key="2">
    <source>
        <dbReference type="ARBA" id="ARBA00022737"/>
    </source>
</evidence>
<dbReference type="InterPro" id="IPR001660">
    <property type="entry name" value="SAM"/>
</dbReference>
<reference evidence="6" key="1">
    <citation type="submission" date="2022-01" db="EMBL/GenBank/DDBJ databases">
        <authorList>
            <person name="King R."/>
        </authorList>
    </citation>
    <scope>NUCLEOTIDE SEQUENCE</scope>
</reference>
<dbReference type="GO" id="GO:0010468">
    <property type="term" value="P:regulation of gene expression"/>
    <property type="evidence" value="ECO:0007669"/>
    <property type="project" value="UniProtKB-ARBA"/>
</dbReference>
<reference evidence="6" key="2">
    <citation type="submission" date="2022-10" db="EMBL/GenBank/DDBJ databases">
        <authorList>
            <consortium name="ENA_rothamsted_submissions"/>
            <consortium name="culmorum"/>
            <person name="King R."/>
        </authorList>
    </citation>
    <scope>NUCLEOTIDE SEQUENCE</scope>
</reference>
<proteinExistence type="inferred from homology"/>
<dbReference type="Gene3D" id="3.30.310.270">
    <property type="match status" value="2"/>
</dbReference>
<organism evidence="6 7">
    <name type="scientific">Chironomus riparius</name>
    <dbReference type="NCBI Taxonomy" id="315576"/>
    <lineage>
        <taxon>Eukaryota</taxon>
        <taxon>Metazoa</taxon>
        <taxon>Ecdysozoa</taxon>
        <taxon>Arthropoda</taxon>
        <taxon>Hexapoda</taxon>
        <taxon>Insecta</taxon>
        <taxon>Pterygota</taxon>
        <taxon>Neoptera</taxon>
        <taxon>Endopterygota</taxon>
        <taxon>Diptera</taxon>
        <taxon>Nematocera</taxon>
        <taxon>Chironomoidea</taxon>
        <taxon>Chironomidae</taxon>
        <taxon>Chironominae</taxon>
        <taxon>Chironomus</taxon>
    </lineage>
</organism>
<dbReference type="SUPFAM" id="SSF47769">
    <property type="entry name" value="SAM/Pointed domain"/>
    <property type="match status" value="1"/>
</dbReference>
<dbReference type="Pfam" id="PF22985">
    <property type="entry name" value="KH_BICC1"/>
    <property type="match status" value="2"/>
</dbReference>
<dbReference type="InterPro" id="IPR004087">
    <property type="entry name" value="KH_dom"/>
</dbReference>
<keyword evidence="3" id="KW-0694">RNA-binding</keyword>
<evidence type="ECO:0000313" key="7">
    <source>
        <dbReference type="Proteomes" id="UP001153620"/>
    </source>
</evidence>
<dbReference type="SUPFAM" id="SSF54791">
    <property type="entry name" value="Eukaryotic type KH-domain (KH-domain type I)"/>
    <property type="match status" value="2"/>
</dbReference>
<keyword evidence="2" id="KW-0677">Repeat</keyword>
<dbReference type="InterPro" id="IPR013761">
    <property type="entry name" value="SAM/pointed_sf"/>
</dbReference>
<dbReference type="Pfam" id="PF24234">
    <property type="entry name" value="KH_BICC1_1st"/>
    <property type="match status" value="1"/>
</dbReference>
<dbReference type="SMART" id="SM00322">
    <property type="entry name" value="KH"/>
    <property type="match status" value="2"/>
</dbReference>
<dbReference type="OrthoDB" id="271862at2759"/>
<dbReference type="Gene3D" id="1.10.150.50">
    <property type="entry name" value="Transcription Factor, Ets-1"/>
    <property type="match status" value="1"/>
</dbReference>
<feature type="compositionally biased region" description="Polar residues" evidence="4">
    <location>
        <begin position="552"/>
        <end position="571"/>
    </location>
</feature>
<gene>
    <name evidence="6" type="ORF">CHIRRI_LOCUS1227</name>
</gene>
<sequence>MTTPQQSVPFNILSSRFASIAGTSSGPPSEAPSSEISSVDSFSDLRTIAAGLGITDPEEIYTERFKIDRTKLEEMIKLEGYCETMNKAEWFFANLMKESLVHVSWPCRLKIGAKTRKDPHVRIIGKKEDVLRVKDKVMAVLDAKGNRVIMKMDVSYTDHSYIIGRGGNNIKRIMDETQTHIHFPDSNRSNPTEKSNQVSLCGSLEGVEKARSLVRESTPLLLSFELPIMFPGAPTYDNNTPFIKEMEKQYGVQVIFSARPKLHSSMVLVKGCEKEHKNVIDATRRIIEYMFEDQAPHRHVIMHLEITTSHHPIVLGKNAQNLREIMQRTNTIIIFQDSNDANVKPIKRSQVTISGPINGVYMARQQLLGNIPVTVIFDYPDINIESETIKELMASHDVFISSRPKARQSTMCIVIKGIEKFITNIYDARHELLKLTSDRIIAEIPNTYYGPNDMTNFKDSSVAQLVASSMTYSAMSPIQIPQLPWSNVITPEMNWRSRVVQQPASPLTATMLQQHNQITSSMQIPSINIANVSDLHTSGYSTFNSENSILKNGSSVNGSSRNTSPENSINYGSKYGPSMGNYMESPMHQQNLNDSLTYSLDPRIIAGLRAMSLTPQQGEARTPTAAWQGMGISRTSPSQLEHNSWSEAAQQDGIVPGLFNMTTSLLDSTPMRNRSQLSNYSDIATLLTGLGLGHHIQHFVNAEIDMSVFPTLNEQDLINLGIKALGARRRIMMAIQNMNQLANMQHDHTMQQNNNSQQSSSSSNSIQHTSPPTPLRGFRFNGSAAPGDERRSSGGN</sequence>
<dbReference type="SMART" id="SM00454">
    <property type="entry name" value="SAM"/>
    <property type="match status" value="1"/>
</dbReference>
<keyword evidence="7" id="KW-1185">Reference proteome</keyword>
<dbReference type="GO" id="GO:0005737">
    <property type="term" value="C:cytoplasm"/>
    <property type="evidence" value="ECO:0007669"/>
    <property type="project" value="TreeGrafter"/>
</dbReference>